<comment type="subcellular location">
    <subcellularLocation>
        <location evidence="1">Nucleus membrane</location>
        <topology evidence="1">Multi-pass membrane protein</topology>
    </subcellularLocation>
    <subcellularLocation>
        <location evidence="2">Rough endoplasmic reticulum membrane</location>
        <topology evidence="2">Multi-pass membrane protein</topology>
    </subcellularLocation>
</comment>
<evidence type="ECO:0000313" key="9">
    <source>
        <dbReference type="EMBL" id="GMT01990.1"/>
    </source>
</evidence>
<feature type="transmembrane region" description="Helical" evidence="8">
    <location>
        <begin position="120"/>
        <end position="141"/>
    </location>
</feature>
<evidence type="ECO:0000256" key="8">
    <source>
        <dbReference type="SAM" id="Phobius"/>
    </source>
</evidence>
<dbReference type="GO" id="GO:0008017">
    <property type="term" value="F:microtubule binding"/>
    <property type="evidence" value="ECO:0007669"/>
    <property type="project" value="TreeGrafter"/>
</dbReference>
<keyword evidence="6 8" id="KW-0472">Membrane</keyword>
<evidence type="ECO:0000256" key="2">
    <source>
        <dbReference type="ARBA" id="ARBA00004269"/>
    </source>
</evidence>
<name>A0AAV5U6G8_9BILA</name>
<evidence type="ECO:0000256" key="6">
    <source>
        <dbReference type="ARBA" id="ARBA00023136"/>
    </source>
</evidence>
<keyword evidence="5 8" id="KW-1133">Transmembrane helix</keyword>
<dbReference type="Proteomes" id="UP001432027">
    <property type="component" value="Unassembled WGS sequence"/>
</dbReference>
<accession>A0AAV5U6G8</accession>
<keyword evidence="7" id="KW-0539">Nucleus</keyword>
<dbReference type="GO" id="GO:0023041">
    <property type="term" value="P:neuronal signal transduction"/>
    <property type="evidence" value="ECO:0007669"/>
    <property type="project" value="InterPro"/>
</dbReference>
<organism evidence="9 10">
    <name type="scientific">Pristionchus entomophagus</name>
    <dbReference type="NCBI Taxonomy" id="358040"/>
    <lineage>
        <taxon>Eukaryota</taxon>
        <taxon>Metazoa</taxon>
        <taxon>Ecdysozoa</taxon>
        <taxon>Nematoda</taxon>
        <taxon>Chromadorea</taxon>
        <taxon>Rhabditida</taxon>
        <taxon>Rhabditina</taxon>
        <taxon>Diplogasteromorpha</taxon>
        <taxon>Diplogasteroidea</taxon>
        <taxon>Neodiplogasteridae</taxon>
        <taxon>Pristionchus</taxon>
    </lineage>
</organism>
<evidence type="ECO:0000256" key="7">
    <source>
        <dbReference type="ARBA" id="ARBA00023242"/>
    </source>
</evidence>
<dbReference type="GO" id="GO:0006935">
    <property type="term" value="P:chemotaxis"/>
    <property type="evidence" value="ECO:0007669"/>
    <property type="project" value="TreeGrafter"/>
</dbReference>
<keyword evidence="3 8" id="KW-0812">Transmembrane</keyword>
<evidence type="ECO:0000313" key="10">
    <source>
        <dbReference type="Proteomes" id="UP001432027"/>
    </source>
</evidence>
<dbReference type="PANTHER" id="PTHR13289:SF6">
    <property type="entry name" value="MACOILIN"/>
    <property type="match status" value="1"/>
</dbReference>
<evidence type="ECO:0000256" key="5">
    <source>
        <dbReference type="ARBA" id="ARBA00022989"/>
    </source>
</evidence>
<proteinExistence type="predicted"/>
<dbReference type="GO" id="GO:0031965">
    <property type="term" value="C:nuclear membrane"/>
    <property type="evidence" value="ECO:0007669"/>
    <property type="project" value="UniProtKB-SubCell"/>
</dbReference>
<comment type="caution">
    <text evidence="9">The sequence shown here is derived from an EMBL/GenBank/DDBJ whole genome shotgun (WGS) entry which is preliminary data.</text>
</comment>
<feature type="non-terminal residue" evidence="9">
    <location>
        <position position="1"/>
    </location>
</feature>
<feature type="transmembrane region" description="Helical" evidence="8">
    <location>
        <begin position="41"/>
        <end position="68"/>
    </location>
</feature>
<gene>
    <name evidence="9" type="ORF">PENTCL1PPCAC_24164</name>
</gene>
<dbReference type="GO" id="GO:0030867">
    <property type="term" value="C:rough endoplasmic reticulum membrane"/>
    <property type="evidence" value="ECO:0007669"/>
    <property type="project" value="UniProtKB-SubCell"/>
</dbReference>
<sequence length="310" mass="36113">STMQKRGRAVETQKLKRTMKSRKTTTVRENTNCSFAYIKLVAVWFSIVGSDLFAGLRFELMWPVWMILRYFYESMQRRNALVHLSSQTSTFLFVCVTATSDLICYLFIPARLLIFLATTYVWMNLVWHVNGGFLATVKTILGDKTQAAPVVFLWTYFVAFEIFCRMRCDYLLFLKYLPFSSWLEDSEGCMHIQGMDPGFQQAFNCFFSAHCIGYPIIVIAFNTKYYYKEYRLRIQQGGVSNTNESLFRMLADAIPMDFDAIRMYRRADYMDDECIGTEGVLVPIESAPEKPFQERFPNCNLSSEQQVRLI</sequence>
<evidence type="ECO:0000256" key="3">
    <source>
        <dbReference type="ARBA" id="ARBA00022692"/>
    </source>
</evidence>
<dbReference type="AlphaFoldDB" id="A0AAV5U6G8"/>
<reference evidence="9" key="1">
    <citation type="submission" date="2023-10" db="EMBL/GenBank/DDBJ databases">
        <title>Genome assembly of Pristionchus species.</title>
        <authorList>
            <person name="Yoshida K."/>
            <person name="Sommer R.J."/>
        </authorList>
    </citation>
    <scope>NUCLEOTIDE SEQUENCE</scope>
    <source>
        <strain evidence="9">RS0144</strain>
    </source>
</reference>
<feature type="non-terminal residue" evidence="9">
    <location>
        <position position="310"/>
    </location>
</feature>
<dbReference type="PANTHER" id="PTHR13289">
    <property type="entry name" value="PROTEIN PHOSPHATASE 1-BINDING PROTEIN BIFOCAL"/>
    <property type="match status" value="1"/>
</dbReference>
<keyword evidence="4" id="KW-0256">Endoplasmic reticulum</keyword>
<feature type="transmembrane region" description="Helical" evidence="8">
    <location>
        <begin position="147"/>
        <end position="164"/>
    </location>
</feature>
<dbReference type="Pfam" id="PF09726">
    <property type="entry name" value="Macoilin"/>
    <property type="match status" value="1"/>
</dbReference>
<keyword evidence="10" id="KW-1185">Reference proteome</keyword>
<dbReference type="InterPro" id="IPR019130">
    <property type="entry name" value="Macoilin"/>
</dbReference>
<evidence type="ECO:0008006" key="11">
    <source>
        <dbReference type="Google" id="ProtNLM"/>
    </source>
</evidence>
<dbReference type="EMBL" id="BTSX01000005">
    <property type="protein sequence ID" value="GMT01990.1"/>
    <property type="molecule type" value="Genomic_DNA"/>
</dbReference>
<protein>
    <recommendedName>
        <fullName evidence="11">G protein-coupled receptor</fullName>
    </recommendedName>
</protein>
<evidence type="ECO:0000256" key="4">
    <source>
        <dbReference type="ARBA" id="ARBA00022824"/>
    </source>
</evidence>
<evidence type="ECO:0000256" key="1">
    <source>
        <dbReference type="ARBA" id="ARBA00004232"/>
    </source>
</evidence>